<comment type="caution">
    <text evidence="3">The sequence shown here is derived from an EMBL/GenBank/DDBJ whole genome shotgun (WGS) entry which is preliminary data.</text>
</comment>
<gene>
    <name evidence="3" type="ORF">GCM10022254_20360</name>
</gene>
<feature type="domain" description="AMP-binding enzyme C-terminal" evidence="2">
    <location>
        <begin position="429"/>
        <end position="504"/>
    </location>
</feature>
<evidence type="ECO:0000313" key="4">
    <source>
        <dbReference type="Proteomes" id="UP001501710"/>
    </source>
</evidence>
<dbReference type="InterPro" id="IPR042099">
    <property type="entry name" value="ANL_N_sf"/>
</dbReference>
<keyword evidence="4" id="KW-1185">Reference proteome</keyword>
<accession>A0ABP8BWW2</accession>
<dbReference type="Proteomes" id="UP001501710">
    <property type="component" value="Unassembled WGS sequence"/>
</dbReference>
<dbReference type="PANTHER" id="PTHR43767:SF1">
    <property type="entry name" value="NONRIBOSOMAL PEPTIDE SYNTHASE PES1 (EUROFUNG)-RELATED"/>
    <property type="match status" value="1"/>
</dbReference>
<dbReference type="GO" id="GO:0016874">
    <property type="term" value="F:ligase activity"/>
    <property type="evidence" value="ECO:0007669"/>
    <property type="project" value="UniProtKB-KW"/>
</dbReference>
<dbReference type="InterPro" id="IPR000873">
    <property type="entry name" value="AMP-dep_synth/lig_dom"/>
</dbReference>
<dbReference type="EMBL" id="BAABAS010000005">
    <property type="protein sequence ID" value="GAA4228964.1"/>
    <property type="molecule type" value="Genomic_DNA"/>
</dbReference>
<evidence type="ECO:0000313" key="3">
    <source>
        <dbReference type="EMBL" id="GAA4228964.1"/>
    </source>
</evidence>
<feature type="domain" description="AMP-dependent synthetase/ligase" evidence="1">
    <location>
        <begin position="14"/>
        <end position="380"/>
    </location>
</feature>
<dbReference type="InterPro" id="IPR025110">
    <property type="entry name" value="AMP-bd_C"/>
</dbReference>
<dbReference type="Pfam" id="PF00501">
    <property type="entry name" value="AMP-binding"/>
    <property type="match status" value="1"/>
</dbReference>
<proteinExistence type="predicted"/>
<organism evidence="3 4">
    <name type="scientific">Actinomadura meridiana</name>
    <dbReference type="NCBI Taxonomy" id="559626"/>
    <lineage>
        <taxon>Bacteria</taxon>
        <taxon>Bacillati</taxon>
        <taxon>Actinomycetota</taxon>
        <taxon>Actinomycetes</taxon>
        <taxon>Streptosporangiales</taxon>
        <taxon>Thermomonosporaceae</taxon>
        <taxon>Actinomadura</taxon>
    </lineage>
</organism>
<reference evidence="4" key="1">
    <citation type="journal article" date="2019" name="Int. J. Syst. Evol. Microbiol.">
        <title>The Global Catalogue of Microorganisms (GCM) 10K type strain sequencing project: providing services to taxonomists for standard genome sequencing and annotation.</title>
        <authorList>
            <consortium name="The Broad Institute Genomics Platform"/>
            <consortium name="The Broad Institute Genome Sequencing Center for Infectious Disease"/>
            <person name="Wu L."/>
            <person name="Ma J."/>
        </authorList>
    </citation>
    <scope>NUCLEOTIDE SEQUENCE [LARGE SCALE GENOMIC DNA]</scope>
    <source>
        <strain evidence="4">JCM 17440</strain>
    </source>
</reference>
<evidence type="ECO:0000259" key="2">
    <source>
        <dbReference type="Pfam" id="PF13193"/>
    </source>
</evidence>
<protein>
    <submittedName>
        <fullName evidence="3">Fatty acid--CoA ligase</fullName>
    </submittedName>
</protein>
<dbReference type="NCBIfam" id="NF004837">
    <property type="entry name" value="PRK06187.1"/>
    <property type="match status" value="1"/>
</dbReference>
<dbReference type="Pfam" id="PF13193">
    <property type="entry name" value="AMP-binding_C"/>
    <property type="match status" value="1"/>
</dbReference>
<keyword evidence="3" id="KW-0436">Ligase</keyword>
<dbReference type="Gene3D" id="3.30.300.30">
    <property type="match status" value="1"/>
</dbReference>
<sequence>MNLSKPTTIHAVLAEHAAHRPGQDAVLCQDRRVSYAELHRRSDLMAGALVADGARPGTRVVYLGQESEYFYLLLYACAKAGAVLVPVNWKLTAPEVEHVLRDSAVRFAFVEPDYLPVAERAAADLAPRPTLLTLIPDLPGGGPALAGWVDGASESVPVPPGDAEAPIVQMYTSGTTGLPKGVVLAHRSFFQVRDALADDGLTWIDFRDGDVSLIGVPGFHVGGLWWAIQGLNAGVANVSLRTFAAADAVAHIRRHRVTTVCVVPAMLRLMLAERSVVDADFASLRKVVYGGSPIDETLLGECLARVGCEFAQIYGLTESGNTAVCLPPSEHVVGGPRMKAAGRPYPGFAIEIRDEGAKPLPEREIGEVWIRTPARMVEYWRQPEETARTLVDGWLRTGDAGYVEDGYLFIRDRIKDTIIVAGENVYPAEVDNALAEHADVADVAVVGIPDERWGEAVHAFVVPVPGATVKPRELMLFLRGRLADFKVPTSYSIVDALPRNASGKILRRELRDAFWQDRARQVN</sequence>
<name>A0ABP8BWW2_9ACTN</name>
<evidence type="ECO:0000259" key="1">
    <source>
        <dbReference type="Pfam" id="PF00501"/>
    </source>
</evidence>
<dbReference type="SUPFAM" id="SSF56801">
    <property type="entry name" value="Acetyl-CoA synthetase-like"/>
    <property type="match status" value="1"/>
</dbReference>
<dbReference type="InterPro" id="IPR045851">
    <property type="entry name" value="AMP-bd_C_sf"/>
</dbReference>
<dbReference type="InterPro" id="IPR050237">
    <property type="entry name" value="ATP-dep_AMP-bd_enzyme"/>
</dbReference>
<dbReference type="Gene3D" id="3.40.50.12780">
    <property type="entry name" value="N-terminal domain of ligase-like"/>
    <property type="match status" value="1"/>
</dbReference>
<dbReference type="RefSeq" id="WP_344893472.1">
    <property type="nucleotide sequence ID" value="NZ_BAABAS010000005.1"/>
</dbReference>
<dbReference type="PANTHER" id="PTHR43767">
    <property type="entry name" value="LONG-CHAIN-FATTY-ACID--COA LIGASE"/>
    <property type="match status" value="1"/>
</dbReference>